<dbReference type="InterPro" id="IPR036179">
    <property type="entry name" value="Ig-like_dom_sf"/>
</dbReference>
<dbReference type="AlphaFoldDB" id="A0AAV1HL47"/>
<evidence type="ECO:0000256" key="1">
    <source>
        <dbReference type="SAM" id="Phobius"/>
    </source>
</evidence>
<organism evidence="2 3">
    <name type="scientific">Xyrichtys novacula</name>
    <name type="common">Pearly razorfish</name>
    <name type="synonym">Hemipteronotus novacula</name>
    <dbReference type="NCBI Taxonomy" id="13765"/>
    <lineage>
        <taxon>Eukaryota</taxon>
        <taxon>Metazoa</taxon>
        <taxon>Chordata</taxon>
        <taxon>Craniata</taxon>
        <taxon>Vertebrata</taxon>
        <taxon>Euteleostomi</taxon>
        <taxon>Actinopterygii</taxon>
        <taxon>Neopterygii</taxon>
        <taxon>Teleostei</taxon>
        <taxon>Neoteleostei</taxon>
        <taxon>Acanthomorphata</taxon>
        <taxon>Eupercaria</taxon>
        <taxon>Labriformes</taxon>
        <taxon>Labridae</taxon>
        <taxon>Xyrichtys</taxon>
    </lineage>
</organism>
<protein>
    <submittedName>
        <fullName evidence="2">Uncharacterized protein LOC117807628</fullName>
    </submittedName>
</protein>
<gene>
    <name evidence="2" type="ORF">XNOV1_A037217</name>
</gene>
<dbReference type="EMBL" id="OY660886">
    <property type="protein sequence ID" value="CAJ1085771.1"/>
    <property type="molecule type" value="Genomic_DNA"/>
</dbReference>
<sequence length="182" mass="20626">MESSSETTRVKMVSRFLLLMALSVCVSGTFEVKVAHRLYQAAEDQDLTLEWTFTIKPDSSLQTLNIFCTMINDRKESVLLEVHKGVEVPEKEGDFVGRVQCYKEVLKNGRIRLHVSSLRAEDSGVYQCEVETEYGSSLDRCHVKVIKKIDPLPLILSAAVIIGLFVGLYFDLKRRADHSAWN</sequence>
<dbReference type="InterPro" id="IPR013783">
    <property type="entry name" value="Ig-like_fold"/>
</dbReference>
<dbReference type="SUPFAM" id="SSF48726">
    <property type="entry name" value="Immunoglobulin"/>
    <property type="match status" value="1"/>
</dbReference>
<feature type="transmembrane region" description="Helical" evidence="1">
    <location>
        <begin position="12"/>
        <end position="30"/>
    </location>
</feature>
<dbReference type="Gene3D" id="2.60.40.10">
    <property type="entry name" value="Immunoglobulins"/>
    <property type="match status" value="1"/>
</dbReference>
<reference evidence="2" key="1">
    <citation type="submission" date="2023-08" db="EMBL/GenBank/DDBJ databases">
        <authorList>
            <person name="Alioto T."/>
            <person name="Alioto T."/>
            <person name="Gomez Garrido J."/>
        </authorList>
    </citation>
    <scope>NUCLEOTIDE SEQUENCE</scope>
</reference>
<keyword evidence="1" id="KW-0472">Membrane</keyword>
<proteinExistence type="predicted"/>
<keyword evidence="1" id="KW-1133">Transmembrane helix</keyword>
<dbReference type="Proteomes" id="UP001178508">
    <property type="component" value="Chromosome 23"/>
</dbReference>
<name>A0AAV1HL47_XYRNO</name>
<keyword evidence="3" id="KW-1185">Reference proteome</keyword>
<evidence type="ECO:0000313" key="2">
    <source>
        <dbReference type="EMBL" id="CAJ1085771.1"/>
    </source>
</evidence>
<accession>A0AAV1HL47</accession>
<keyword evidence="1" id="KW-0812">Transmembrane</keyword>
<feature type="transmembrane region" description="Helical" evidence="1">
    <location>
        <begin position="152"/>
        <end position="172"/>
    </location>
</feature>
<evidence type="ECO:0000313" key="3">
    <source>
        <dbReference type="Proteomes" id="UP001178508"/>
    </source>
</evidence>